<dbReference type="PROSITE" id="PS00108">
    <property type="entry name" value="PROTEIN_KINASE_ST"/>
    <property type="match status" value="1"/>
</dbReference>
<evidence type="ECO:0000256" key="2">
    <source>
        <dbReference type="ARBA" id="ARBA00022840"/>
    </source>
</evidence>
<feature type="domain" description="Protein kinase" evidence="3">
    <location>
        <begin position="35"/>
        <end position="287"/>
    </location>
</feature>
<dbReference type="eggNOG" id="KOG0192">
    <property type="taxonomic scope" value="Eukaryota"/>
</dbReference>
<dbReference type="GO" id="GO:0005524">
    <property type="term" value="F:ATP binding"/>
    <property type="evidence" value="ECO:0007669"/>
    <property type="project" value="UniProtKB-KW"/>
</dbReference>
<dbReference type="OrthoDB" id="5966500at2759"/>
<dbReference type="Pfam" id="PF07714">
    <property type="entry name" value="PK_Tyr_Ser-Thr"/>
    <property type="match status" value="1"/>
</dbReference>
<dbReference type="InterPro" id="IPR001245">
    <property type="entry name" value="Ser-Thr/Tyr_kinase_cat_dom"/>
</dbReference>
<reference evidence="4 5" key="1">
    <citation type="submission" date="2012-04" db="EMBL/GenBank/DDBJ databases">
        <title>The Genome Sequence of Saprolegnia declina VS20.</title>
        <authorList>
            <consortium name="The Broad Institute Genome Sequencing Platform"/>
            <person name="Russ C."/>
            <person name="Nusbaum C."/>
            <person name="Tyler B."/>
            <person name="van West P."/>
            <person name="Dieguez-Uribeondo J."/>
            <person name="de Bruijn I."/>
            <person name="Tripathy S."/>
            <person name="Jiang R."/>
            <person name="Young S.K."/>
            <person name="Zeng Q."/>
            <person name="Gargeya S."/>
            <person name="Fitzgerald M."/>
            <person name="Haas B."/>
            <person name="Abouelleil A."/>
            <person name="Alvarado L."/>
            <person name="Arachchi H.M."/>
            <person name="Berlin A."/>
            <person name="Chapman S.B."/>
            <person name="Goldberg J."/>
            <person name="Griggs A."/>
            <person name="Gujja S."/>
            <person name="Hansen M."/>
            <person name="Howarth C."/>
            <person name="Imamovic A."/>
            <person name="Larimer J."/>
            <person name="McCowen C."/>
            <person name="Montmayeur A."/>
            <person name="Murphy C."/>
            <person name="Neiman D."/>
            <person name="Pearson M."/>
            <person name="Priest M."/>
            <person name="Roberts A."/>
            <person name="Saif S."/>
            <person name="Shea T."/>
            <person name="Sisk P."/>
            <person name="Sykes S."/>
            <person name="Wortman J."/>
            <person name="Nusbaum C."/>
            <person name="Birren B."/>
        </authorList>
    </citation>
    <scope>NUCLEOTIDE SEQUENCE [LARGE SCALE GENOMIC DNA]</scope>
    <source>
        <strain evidence="4 5">VS20</strain>
    </source>
</reference>
<proteinExistence type="predicted"/>
<dbReference type="PROSITE" id="PS50011">
    <property type="entry name" value="PROTEIN_KINASE_DOM"/>
    <property type="match status" value="1"/>
</dbReference>
<keyword evidence="5" id="KW-1185">Reference proteome</keyword>
<accession>T0PWB7</accession>
<dbReference type="AlphaFoldDB" id="T0PWB7"/>
<dbReference type="PANTHER" id="PTHR44329:SF298">
    <property type="entry name" value="MIXED LINEAGE KINASE DOMAIN-LIKE PROTEIN"/>
    <property type="match status" value="1"/>
</dbReference>
<dbReference type="InterPro" id="IPR011009">
    <property type="entry name" value="Kinase-like_dom_sf"/>
</dbReference>
<dbReference type="SMART" id="SM00220">
    <property type="entry name" value="S_TKc"/>
    <property type="match status" value="1"/>
</dbReference>
<dbReference type="GeneID" id="19957525"/>
<dbReference type="EMBL" id="JH767284">
    <property type="protein sequence ID" value="EQC25335.1"/>
    <property type="molecule type" value="Genomic_DNA"/>
</dbReference>
<keyword evidence="2" id="KW-0067">ATP-binding</keyword>
<keyword evidence="4" id="KW-0418">Kinase</keyword>
<dbReference type="GO" id="GO:0004674">
    <property type="term" value="F:protein serine/threonine kinase activity"/>
    <property type="evidence" value="ECO:0007669"/>
    <property type="project" value="TreeGrafter"/>
</dbReference>
<protein>
    <submittedName>
        <fullName evidence="4">TKL protein kinase</fullName>
    </submittedName>
</protein>
<organism evidence="4 5">
    <name type="scientific">Saprolegnia diclina (strain VS20)</name>
    <dbReference type="NCBI Taxonomy" id="1156394"/>
    <lineage>
        <taxon>Eukaryota</taxon>
        <taxon>Sar</taxon>
        <taxon>Stramenopiles</taxon>
        <taxon>Oomycota</taxon>
        <taxon>Saprolegniomycetes</taxon>
        <taxon>Saprolegniales</taxon>
        <taxon>Saprolegniaceae</taxon>
        <taxon>Saprolegnia</taxon>
    </lineage>
</organism>
<gene>
    <name evidence="4" type="ORF">SDRG_16798</name>
</gene>
<evidence type="ECO:0000256" key="1">
    <source>
        <dbReference type="ARBA" id="ARBA00022741"/>
    </source>
</evidence>
<sequence length="291" mass="31968">MKTPSIFPSAMDVVFFGDDASSDDESTLAAEADLVVTTTIIASDACFVQYKGVYCNRDVAVQLAYTAPQVDALRNELYIRSRFSSPHFVELLDVRHNDSPRPVAIFEYMDRGSVRDYLEVPANKLTARFTLAVANAVARALLDLHSHEILHGDIKAANVLLASDGAIKIGYLGLAQVVDEATPRALGTGTLCWMAPEVFEDTSYSFPADIYSYGMFLTELDTRHKPYADMRLHVWDVVAGVRSGALRPMLQPDCRPWLRDLATACLASDPQARPTAKDVVAILQELALEAP</sequence>
<dbReference type="OMA" id="DMRLHVW"/>
<dbReference type="RefSeq" id="XP_008621240.1">
    <property type="nucleotide sequence ID" value="XM_008623018.1"/>
</dbReference>
<dbReference type="Gene3D" id="1.10.510.10">
    <property type="entry name" value="Transferase(Phosphotransferase) domain 1"/>
    <property type="match status" value="1"/>
</dbReference>
<dbReference type="InParanoid" id="T0PWB7"/>
<feature type="non-terminal residue" evidence="4">
    <location>
        <position position="1"/>
    </location>
</feature>
<dbReference type="InterPro" id="IPR008271">
    <property type="entry name" value="Ser/Thr_kinase_AS"/>
</dbReference>
<evidence type="ECO:0000313" key="4">
    <source>
        <dbReference type="EMBL" id="EQC25335.1"/>
    </source>
</evidence>
<dbReference type="VEuPathDB" id="FungiDB:SDRG_16798"/>
<evidence type="ECO:0000313" key="5">
    <source>
        <dbReference type="Proteomes" id="UP000030762"/>
    </source>
</evidence>
<name>T0PWB7_SAPDV</name>
<keyword evidence="1" id="KW-0547">Nucleotide-binding</keyword>
<dbReference type="PANTHER" id="PTHR44329">
    <property type="entry name" value="SERINE/THREONINE-PROTEIN KINASE TNNI3K-RELATED"/>
    <property type="match status" value="1"/>
</dbReference>
<dbReference type="PRINTS" id="PR00109">
    <property type="entry name" value="TYRKINASE"/>
</dbReference>
<dbReference type="InterPro" id="IPR000719">
    <property type="entry name" value="Prot_kinase_dom"/>
</dbReference>
<dbReference type="SUPFAM" id="SSF56112">
    <property type="entry name" value="Protein kinase-like (PK-like)"/>
    <property type="match status" value="1"/>
</dbReference>
<keyword evidence="4" id="KW-0808">Transferase</keyword>
<evidence type="ECO:0000259" key="3">
    <source>
        <dbReference type="PROSITE" id="PS50011"/>
    </source>
</evidence>
<dbReference type="InterPro" id="IPR051681">
    <property type="entry name" value="Ser/Thr_Kinases-Pseudokinases"/>
</dbReference>
<dbReference type="STRING" id="1156394.T0PWB7"/>
<dbReference type="Proteomes" id="UP000030762">
    <property type="component" value="Unassembled WGS sequence"/>
</dbReference>